<feature type="compositionally biased region" description="Basic and acidic residues" evidence="11">
    <location>
        <begin position="1745"/>
        <end position="1775"/>
    </location>
</feature>
<dbReference type="Gene3D" id="1.25.40.1030">
    <property type="match status" value="1"/>
</dbReference>
<dbReference type="OrthoDB" id="8918678at2759"/>
<evidence type="ECO:0000256" key="4">
    <source>
        <dbReference type="ARBA" id="ARBA00022824"/>
    </source>
</evidence>
<feature type="compositionally biased region" description="Basic and acidic residues" evidence="11">
    <location>
        <begin position="772"/>
        <end position="794"/>
    </location>
</feature>
<feature type="region of interest" description="Disordered" evidence="11">
    <location>
        <begin position="204"/>
        <end position="318"/>
    </location>
</feature>
<dbReference type="FunFam" id="1.25.40.1030:FF:000008">
    <property type="entry name" value="Protein transport protein sec16"/>
    <property type="match status" value="1"/>
</dbReference>
<feature type="compositionally biased region" description="Polar residues" evidence="11">
    <location>
        <begin position="1475"/>
        <end position="1485"/>
    </location>
</feature>
<dbReference type="STRING" id="1093900.A0A507AM65"/>
<feature type="region of interest" description="Disordered" evidence="11">
    <location>
        <begin position="1"/>
        <end position="122"/>
    </location>
</feature>
<dbReference type="GO" id="GO:0012507">
    <property type="term" value="C:ER to Golgi transport vesicle membrane"/>
    <property type="evidence" value="ECO:0007669"/>
    <property type="project" value="TreeGrafter"/>
</dbReference>
<feature type="compositionally biased region" description="Low complexity" evidence="11">
    <location>
        <begin position="1522"/>
        <end position="1531"/>
    </location>
</feature>
<feature type="compositionally biased region" description="Polar residues" evidence="11">
    <location>
        <begin position="696"/>
        <end position="714"/>
    </location>
</feature>
<dbReference type="GO" id="GO:0006914">
    <property type="term" value="P:autophagy"/>
    <property type="evidence" value="ECO:0007669"/>
    <property type="project" value="UniProtKB-KW"/>
</dbReference>
<dbReference type="PANTHER" id="PTHR13402:SF6">
    <property type="entry name" value="SECRETORY 16, ISOFORM I"/>
    <property type="match status" value="1"/>
</dbReference>
<dbReference type="InterPro" id="IPR024340">
    <property type="entry name" value="Sec16_CCD"/>
</dbReference>
<comment type="subcellular location">
    <subcellularLocation>
        <location evidence="1">Endoplasmic reticulum membrane</location>
        <topology evidence="1">Peripheral membrane protein</topology>
        <orientation evidence="1">Cytoplasmic side</orientation>
    </subcellularLocation>
</comment>
<evidence type="ECO:0000256" key="5">
    <source>
        <dbReference type="ARBA" id="ARBA00022892"/>
    </source>
</evidence>
<feature type="compositionally biased region" description="Pro residues" evidence="11">
    <location>
        <begin position="1854"/>
        <end position="1868"/>
    </location>
</feature>
<evidence type="ECO:0000256" key="9">
    <source>
        <dbReference type="ARBA" id="ARBA00024687"/>
    </source>
</evidence>
<reference evidence="14 15" key="1">
    <citation type="submission" date="2019-06" db="EMBL/GenBank/DDBJ databases">
        <title>Draft genome sequence of the filamentous fungus Phialemoniopsis curvata isolated from diesel fuel.</title>
        <authorList>
            <person name="Varaljay V.A."/>
            <person name="Lyon W.J."/>
            <person name="Crouch A.L."/>
            <person name="Drake C.E."/>
            <person name="Hollomon J.M."/>
            <person name="Nadeau L.J."/>
            <person name="Nunn H.S."/>
            <person name="Stevenson B.S."/>
            <person name="Bojanowski C.L."/>
            <person name="Crookes-Goodson W.J."/>
        </authorList>
    </citation>
    <scope>NUCLEOTIDE SEQUENCE [LARGE SCALE GENOMIC DNA]</scope>
    <source>
        <strain evidence="14 15">D216</strain>
    </source>
</reference>
<dbReference type="InParanoid" id="A0A507AM65"/>
<evidence type="ECO:0000256" key="10">
    <source>
        <dbReference type="RuleBase" id="RU364101"/>
    </source>
</evidence>
<evidence type="ECO:0000256" key="6">
    <source>
        <dbReference type="ARBA" id="ARBA00022927"/>
    </source>
</evidence>
<evidence type="ECO:0000256" key="11">
    <source>
        <dbReference type="SAM" id="MobiDB-lite"/>
    </source>
</evidence>
<dbReference type="GO" id="GO:0005789">
    <property type="term" value="C:endoplasmic reticulum membrane"/>
    <property type="evidence" value="ECO:0007669"/>
    <property type="project" value="UniProtKB-SubCell"/>
</dbReference>
<gene>
    <name evidence="14" type="ORF">E0L32_008098</name>
</gene>
<dbReference type="Pfam" id="PF12932">
    <property type="entry name" value="Sec16"/>
    <property type="match status" value="1"/>
</dbReference>
<evidence type="ECO:0000259" key="12">
    <source>
        <dbReference type="Pfam" id="PF12931"/>
    </source>
</evidence>
<dbReference type="GO" id="GO:0070973">
    <property type="term" value="P:protein localization to endoplasmic reticulum exit site"/>
    <property type="evidence" value="ECO:0007669"/>
    <property type="project" value="TreeGrafter"/>
</dbReference>
<evidence type="ECO:0000256" key="3">
    <source>
        <dbReference type="ARBA" id="ARBA00022448"/>
    </source>
</evidence>
<feature type="region of interest" description="Disordered" evidence="11">
    <location>
        <begin position="1451"/>
        <end position="1490"/>
    </location>
</feature>
<evidence type="ECO:0000256" key="8">
    <source>
        <dbReference type="ARBA" id="ARBA00023136"/>
    </source>
</evidence>
<evidence type="ECO:0000259" key="13">
    <source>
        <dbReference type="Pfam" id="PF12932"/>
    </source>
</evidence>
<comment type="function">
    <text evidence="9 10">Involved in the initiation of assembly of the COPII coat required for the formation of transport vesicles from the endoplasmic reticulum (ER) and the selection of cargo molecules. Also involved in autophagy.</text>
</comment>
<dbReference type="InterPro" id="IPR024298">
    <property type="entry name" value="Sec16_Sec23-bd"/>
</dbReference>
<feature type="compositionally biased region" description="Acidic residues" evidence="11">
    <location>
        <begin position="390"/>
        <end position="401"/>
    </location>
</feature>
<name>A0A507AM65_9PEZI</name>
<protein>
    <recommendedName>
        <fullName evidence="10">Protein transport protein sec16</fullName>
    </recommendedName>
</protein>
<dbReference type="GO" id="GO:0007030">
    <property type="term" value="P:Golgi organization"/>
    <property type="evidence" value="ECO:0007669"/>
    <property type="project" value="TreeGrafter"/>
</dbReference>
<feature type="compositionally biased region" description="Low complexity" evidence="11">
    <location>
        <begin position="440"/>
        <end position="462"/>
    </location>
</feature>
<feature type="compositionally biased region" description="Gly residues" evidence="11">
    <location>
        <begin position="1920"/>
        <end position="1929"/>
    </location>
</feature>
<dbReference type="GeneID" id="41975545"/>
<dbReference type="Pfam" id="PF12931">
    <property type="entry name" value="TPR_Sec16"/>
    <property type="match status" value="1"/>
</dbReference>
<accession>A0A507AM65</accession>
<feature type="compositionally biased region" description="Gly residues" evidence="11">
    <location>
        <begin position="1899"/>
        <end position="1908"/>
    </location>
</feature>
<dbReference type="GO" id="GO:0015031">
    <property type="term" value="P:protein transport"/>
    <property type="evidence" value="ECO:0007669"/>
    <property type="project" value="UniProtKB-KW"/>
</dbReference>
<feature type="region of interest" description="Disordered" evidence="11">
    <location>
        <begin position="1502"/>
        <end position="1977"/>
    </location>
</feature>
<evidence type="ECO:0000313" key="15">
    <source>
        <dbReference type="Proteomes" id="UP000319257"/>
    </source>
</evidence>
<keyword evidence="7 10" id="KW-0072">Autophagy</keyword>
<dbReference type="Proteomes" id="UP000319257">
    <property type="component" value="Unassembled WGS sequence"/>
</dbReference>
<feature type="compositionally biased region" description="Polar residues" evidence="11">
    <location>
        <begin position="866"/>
        <end position="878"/>
    </location>
</feature>
<feature type="compositionally biased region" description="Polar residues" evidence="11">
    <location>
        <begin position="932"/>
        <end position="949"/>
    </location>
</feature>
<dbReference type="GO" id="GO:0016192">
    <property type="term" value="P:vesicle-mediated transport"/>
    <property type="evidence" value="ECO:0007669"/>
    <property type="project" value="UniProtKB-KW"/>
</dbReference>
<feature type="domain" description="Sec16 central conserved" evidence="13">
    <location>
        <begin position="968"/>
        <end position="1086"/>
    </location>
</feature>
<feature type="compositionally biased region" description="Basic residues" evidence="11">
    <location>
        <begin position="1960"/>
        <end position="1969"/>
    </location>
</feature>
<sequence length="1977" mass="209578">MSSDAPTAAWHPALMPHTAADIVPDKLPSEEAAVPSSSTEANKDDVAYATGPRPEPNDVQGHEHTRNSAGEDWFPEYESASPWLDQPSDQPFPSGETAAEVQAEHHEDDVEDQAFTSSNAAKHASTISFARTVSHDVNFDGDDEDPEWNLPRTDTDPFKFMPPSDRTNSFPVVPPVPQELAKGTDHSLPSTQVEGLINKVEEDAAVLQETTQHAGSAAATTSSRSDQSAGNEAEVQHSMGGDLMGSREEASDERYAEGLPLISRAATANEAPVEHAAQADPFGEADGPEDDDFFNNIGAGEESIPDVAPEPHSLERKSTMQVIDSMNFGKLDRHDTGLDSMAEVAESPNDEAPAPVPAQVETAEQATTVEDAPEGGDLAAKWAAAFASDDDEEDFLLEDTTAESKEIDPAAFFGDDDEGFLDDAEEPATQDQSVASVPRGVASSSGALAGSRYVPSGAAPAPSQAPNPYYPNSAAQMIQPPTPFSYGAPTPAAPPFPGTGPQQADAARPEPSKAQSFVDKSKGGYHSPYDLPMEVVKPRKRQSLQHLSSAPSHPAPPPMAPPPRSSSMQSPTRAFSTTSSPPSSSHGIQHAAGSKPPAEMKKHKESFFEELPMSSRPRPASRHSHTSQPSPALSSPYGNIPPPQGPPHPSQQLQSGHHDTSIISPPPSQQTHSQPPGANIPNLVPPERVSPYAPLQSGSGPQTSMPPAASSTRYSPAPPPLTHAHTTPSAPPSTRYSPAPSSRATSGGYNVAPPPILPHQPRTSSPLAHFEISSDRAARPLHTSHSDSHIEQRRSSSSMYESRLNRVPSLPPTREVDEEDTARQPGADSGPPPPQQAMPYMPRQTPPPQLPNSQATLSPPKRVSSYAPQPQTSYNSQHPEFAPPPRSHTQSPGSLYGNRTGGRQPEPVPRPSSVHDPTSPRSSAPPLFTETVPASSRASRPRGFSQNLNLVPPTDGREHDPLQRWKGCPVISWGVGGTLVTSFPKDVPRYGMNQALPMIIRSPGQVKMKSIKEMEPLEERLNKFPGPLKGKSKKKEVLTWLSAGIETLERSSPSSTFQAYLSHEDKRAAERILLWKVLRLLVEFDGTLDGSPAVEKAVRDVLVPSTGTVDPTAAYQAGVNGGAVTHSSLTQMTPDAVDSPVIEEIRASLLAGDREKAAWDAADKRLWGHALLIASSASPELYKKVTQEFVRKEINYPGHQNESIGALYDILSGNHEECVDELVPVHARAGLQLMATNPTSATSKDSLEGLDKWRETLSLVLSNRSPNDTNALRAMGNLLSGYGRAEAAHICFLFARDVSVFGGLDDPQANFVLVGSDHRRQVDQFAKEIEPLLLSEVYEYGLSLAGGLNAATGNPHLAAYKLQHAITLSEYGFRDKALQYCDAIINSITAQTRRSAYHHAVLEGAVEDLYKRLKQAPKGESNSWIPKPSMNKVSDSMWNRFNKFVAGDEAEGAADGANGEGMESGPFARIPGGTPTISRPASSAGATGMEMFGSQANPYAAAQSSAPAVPPPAPTRAGSRYAPATSAAPAAYEPGSSYTPAGRSSMERSSGEYNRSSYELPRRSGEYSPGYAAPSGAQNGSVPSPGYQQPQQAPQHSPYAPSSQTDLHAQQQAQAEYPGYNADSATNGSPYAPAPAVQVSPAKVEDETPVTTGYQAPSYGYEPPSINTSYEPPSAGTEEKQPEENATGGGYEPPSFQPYGYEPPSYNPEPDAASDDEARPKKPKKSFMDDDDDDIPALKAQPQGKTKEEKDRENAELFRKVAEEDAKRAEAEKAAKAKKGWGLTSWWGGSGKKETSPSPDPNKPIRANLGEKSSFYFDPELKRWVNKNAPPEESAAKKATPPPPRSAPRSATNTPPPPGAGPPPPPPMGGGAGSSLPPSASLPNLAVGAGLPPRSSGSDGSGGAGGPPLGGPVAMLRSGSSGGVGGGGAAATPPPSRPATSMSNASSIDDLLSAAGPRKPGAKKGRKAGRYVDVMAK</sequence>
<dbReference type="GO" id="GO:0070971">
    <property type="term" value="C:endoplasmic reticulum exit site"/>
    <property type="evidence" value="ECO:0007669"/>
    <property type="project" value="TreeGrafter"/>
</dbReference>
<feature type="compositionally biased region" description="Polar residues" evidence="11">
    <location>
        <begin position="735"/>
        <end position="748"/>
    </location>
</feature>
<keyword evidence="5 10" id="KW-0931">ER-Golgi transport</keyword>
<feature type="compositionally biased region" description="Low complexity" evidence="11">
    <location>
        <begin position="722"/>
        <end position="734"/>
    </location>
</feature>
<evidence type="ECO:0000313" key="14">
    <source>
        <dbReference type="EMBL" id="TPX10892.1"/>
    </source>
</evidence>
<comment type="similarity">
    <text evidence="2 10">Belongs to the SEC16 family.</text>
</comment>
<feature type="compositionally biased region" description="Pro residues" evidence="11">
    <location>
        <begin position="639"/>
        <end position="649"/>
    </location>
</feature>
<feature type="region of interest" description="Disordered" evidence="11">
    <location>
        <begin position="390"/>
        <end position="962"/>
    </location>
</feature>
<feature type="compositionally biased region" description="Low complexity" evidence="11">
    <location>
        <begin position="210"/>
        <end position="229"/>
    </location>
</feature>
<feature type="compositionally biased region" description="Basic and acidic residues" evidence="11">
    <location>
        <begin position="598"/>
        <end position="607"/>
    </location>
</feature>
<keyword evidence="8 10" id="KW-0472">Membrane</keyword>
<keyword evidence="15" id="KW-1185">Reference proteome</keyword>
<feature type="compositionally biased region" description="Polar residues" evidence="11">
    <location>
        <begin position="1576"/>
        <end position="1614"/>
    </location>
</feature>
<feature type="compositionally biased region" description="Low complexity" evidence="11">
    <location>
        <begin position="565"/>
        <end position="585"/>
    </location>
</feature>
<evidence type="ECO:0000256" key="1">
    <source>
        <dbReference type="ARBA" id="ARBA00004397"/>
    </source>
</evidence>
<feature type="compositionally biased region" description="Acidic residues" evidence="11">
    <location>
        <begin position="414"/>
        <end position="428"/>
    </location>
</feature>
<evidence type="ECO:0000256" key="7">
    <source>
        <dbReference type="ARBA" id="ARBA00023006"/>
    </source>
</evidence>
<keyword evidence="4 10" id="KW-0256">Endoplasmic reticulum</keyword>
<dbReference type="PANTHER" id="PTHR13402">
    <property type="entry name" value="RGPR-RELATED"/>
    <property type="match status" value="1"/>
</dbReference>
<evidence type="ECO:0000256" key="2">
    <source>
        <dbReference type="ARBA" id="ARBA00005927"/>
    </source>
</evidence>
<proteinExistence type="inferred from homology"/>
<dbReference type="RefSeq" id="XP_030992603.1">
    <property type="nucleotide sequence ID" value="XM_031142915.1"/>
</dbReference>
<dbReference type="EMBL" id="SKBQ01000052">
    <property type="protein sequence ID" value="TPX10892.1"/>
    <property type="molecule type" value="Genomic_DNA"/>
</dbReference>
<keyword evidence="6 10" id="KW-0653">Protein transport</keyword>
<feature type="region of interest" description="Disordered" evidence="11">
    <location>
        <begin position="138"/>
        <end position="189"/>
    </location>
</feature>
<comment type="caution">
    <text evidence="14">The sequence shown here is derived from an EMBL/GenBank/DDBJ whole genome shotgun (WGS) entry which is preliminary data.</text>
</comment>
<organism evidence="14 15">
    <name type="scientific">Thyridium curvatum</name>
    <dbReference type="NCBI Taxonomy" id="1093900"/>
    <lineage>
        <taxon>Eukaryota</taxon>
        <taxon>Fungi</taxon>
        <taxon>Dikarya</taxon>
        <taxon>Ascomycota</taxon>
        <taxon>Pezizomycotina</taxon>
        <taxon>Sordariomycetes</taxon>
        <taxon>Sordariomycetidae</taxon>
        <taxon>Thyridiales</taxon>
        <taxon>Thyridiaceae</taxon>
        <taxon>Thyridium</taxon>
    </lineage>
</organism>
<feature type="compositionally biased region" description="Basic and acidic residues" evidence="11">
    <location>
        <begin position="245"/>
        <end position="256"/>
    </location>
</feature>
<feature type="compositionally biased region" description="Low complexity" evidence="11">
    <location>
        <begin position="1874"/>
        <end position="1883"/>
    </location>
</feature>
<feature type="domain" description="Sec16 Sec23-binding" evidence="12">
    <location>
        <begin position="1145"/>
        <end position="1448"/>
    </location>
</feature>
<feature type="compositionally biased region" description="Pro residues" evidence="11">
    <location>
        <begin position="553"/>
        <end position="564"/>
    </location>
</feature>
<dbReference type="CDD" id="cd09233">
    <property type="entry name" value="ACE1-Sec16-like"/>
    <property type="match status" value="1"/>
</dbReference>
<feature type="compositionally biased region" description="Low complexity" evidence="11">
    <location>
        <begin position="1829"/>
        <end position="1839"/>
    </location>
</feature>
<feature type="region of interest" description="Disordered" evidence="11">
    <location>
        <begin position="330"/>
        <end position="377"/>
    </location>
</feature>
<keyword evidence="3 10" id="KW-0813">Transport</keyword>